<sequence>MVRPTAVADAIRRWWGWAATRSLRRRTDDGKNAVRRHCCCVEQRFDWWNVPTAVDSRKPPEMKKRLLEKKIFFFNDPNILEQTVLSFISTKKRAVFGGLHTGSNFTNFCRSGPAFRIVVLLPWDCEYSRGETGGATFISAGKLNKDEEDCRCETSKLASILPLLLDAADWSVIC</sequence>
<dbReference type="AlphaFoldDB" id="A0A915JT07"/>
<evidence type="ECO:0000313" key="1">
    <source>
        <dbReference type="Proteomes" id="UP000887565"/>
    </source>
</evidence>
<accession>A0A915JT07</accession>
<protein>
    <submittedName>
        <fullName evidence="2">Uncharacterized protein</fullName>
    </submittedName>
</protein>
<proteinExistence type="predicted"/>
<organism evidence="1 2">
    <name type="scientific">Romanomermis culicivorax</name>
    <name type="common">Nematode worm</name>
    <dbReference type="NCBI Taxonomy" id="13658"/>
    <lineage>
        <taxon>Eukaryota</taxon>
        <taxon>Metazoa</taxon>
        <taxon>Ecdysozoa</taxon>
        <taxon>Nematoda</taxon>
        <taxon>Enoplea</taxon>
        <taxon>Dorylaimia</taxon>
        <taxon>Mermithida</taxon>
        <taxon>Mermithoidea</taxon>
        <taxon>Mermithidae</taxon>
        <taxon>Romanomermis</taxon>
    </lineage>
</organism>
<evidence type="ECO:0000313" key="2">
    <source>
        <dbReference type="WBParaSite" id="nRc.2.0.1.t29381-RA"/>
    </source>
</evidence>
<reference evidence="2" key="1">
    <citation type="submission" date="2022-11" db="UniProtKB">
        <authorList>
            <consortium name="WormBaseParasite"/>
        </authorList>
    </citation>
    <scope>IDENTIFICATION</scope>
</reference>
<keyword evidence="1" id="KW-1185">Reference proteome</keyword>
<dbReference type="WBParaSite" id="nRc.2.0.1.t29381-RA">
    <property type="protein sequence ID" value="nRc.2.0.1.t29381-RA"/>
    <property type="gene ID" value="nRc.2.0.1.g29381"/>
</dbReference>
<dbReference type="Proteomes" id="UP000887565">
    <property type="component" value="Unplaced"/>
</dbReference>
<name>A0A915JT07_ROMCU</name>